<evidence type="ECO:0000313" key="1">
    <source>
        <dbReference type="EMBL" id="MBN3968625.1"/>
    </source>
</evidence>
<comment type="caution">
    <text evidence="1">The sequence shown here is derived from an EMBL/GenBank/DDBJ whole genome shotgun (WGS) entry which is preliminary data.</text>
</comment>
<keyword evidence="2" id="KW-1185">Reference proteome</keyword>
<gene>
    <name evidence="1" type="ORF">IMW75_25560</name>
</gene>
<reference evidence="1 2" key="1">
    <citation type="journal article" date="2021" name="Int. J. Syst. Evol. Microbiol.">
        <title>Pseudomonas piscium sp. nov., Pseudomonas pisciculturae sp. nov., Pseudomonas mucoides sp. nov. and Pseudomonas neuropathica sp. nov. isolated from rainbow trout.</title>
        <authorList>
            <person name="Duman M."/>
            <person name="Mulet M."/>
            <person name="Altun S."/>
            <person name="Saticioglu I.B."/>
            <person name="Gomila M."/>
            <person name="Lalucat J."/>
            <person name="Garcia-Valdes E."/>
        </authorList>
    </citation>
    <scope>NUCLEOTIDE SEQUENCE [LARGE SCALE GENOMIC DNA]</scope>
    <source>
        <strain evidence="1 2">LMG 28632</strain>
    </source>
</reference>
<evidence type="ECO:0000313" key="2">
    <source>
        <dbReference type="Proteomes" id="UP000772591"/>
    </source>
</evidence>
<dbReference type="Proteomes" id="UP000772591">
    <property type="component" value="Unassembled WGS sequence"/>
</dbReference>
<dbReference type="EMBL" id="JADEVO010000061">
    <property type="protein sequence ID" value="MBN3968625.1"/>
    <property type="molecule type" value="Genomic_DNA"/>
</dbReference>
<sequence>MGILQSVKVGQDGSMEKISLEHAEPLYGDAQSHHDRLVALKALSKKRLDCKRAAWRANYEVLSDEDKALVEEEIREIASKIAAQFCRSRLVNLEA</sequence>
<protein>
    <submittedName>
        <fullName evidence="1">Uncharacterized protein</fullName>
    </submittedName>
</protein>
<name>A0ABS3ANU7_9PSED</name>
<accession>A0ABS3ANU7</accession>
<organism evidence="1 2">
    <name type="scientific">Pseudomonas gregormendelii</name>
    <dbReference type="NCBI Taxonomy" id="1628277"/>
    <lineage>
        <taxon>Bacteria</taxon>
        <taxon>Pseudomonadati</taxon>
        <taxon>Pseudomonadota</taxon>
        <taxon>Gammaproteobacteria</taxon>
        <taxon>Pseudomonadales</taxon>
        <taxon>Pseudomonadaceae</taxon>
        <taxon>Pseudomonas</taxon>
    </lineage>
</organism>
<proteinExistence type="predicted"/>
<dbReference type="RefSeq" id="WP_205894176.1">
    <property type="nucleotide sequence ID" value="NZ_JADEVO010000061.1"/>
</dbReference>